<sequence length="413" mass="46361">MKRIAMISYHTCPLASEEGKETGGMNVYVLELSRELAAMGHDVDMFTRSQDIHNTYVVEIAPRLRLVHLVAGPQAPVSKKEIRPYIPQFIANYHAFCREHAVAHDVIHAHYYLSGLIGLQLQSEKKEKKLPLVLSFHTLALMKNLVARDIGEKEDTGRIDAEMLLVKQAHHIIAASESDKSYLRYLYDASENLVSAIPPGVNTQLFKPMDMNEAKKHIGISEQDKMILFVGRIEPLKGIDMLMYAMKIVTQRNLRLPVCLCIVGGDVSQPKSSWTRTLRSLDAVRQVLHMSTTVNFVGRQKQETLPYFYNACEMVVMPSHYESFGIAALEAMSCGVPVITTNVAGVSSLIDEKHSSLVTSVNNPLLLATQIEALLHHPEKRQEMGCDIRKNVLDLSWKNIARRVSSVYDNLSV</sequence>
<dbReference type="Gene3D" id="3.40.50.2000">
    <property type="entry name" value="Glycogen Phosphorylase B"/>
    <property type="match status" value="2"/>
</dbReference>
<dbReference type="Proteomes" id="UP000176450">
    <property type="component" value="Unassembled WGS sequence"/>
</dbReference>
<accession>A0A1F6AY11</accession>
<dbReference type="InterPro" id="IPR050194">
    <property type="entry name" value="Glycosyltransferase_grp1"/>
</dbReference>
<protein>
    <recommendedName>
        <fullName evidence="5">Glycosyl transferase family 1</fullName>
    </recommendedName>
</protein>
<reference evidence="3 4" key="1">
    <citation type="journal article" date="2016" name="Nat. Commun.">
        <title>Thousands of microbial genomes shed light on interconnected biogeochemical processes in an aquifer system.</title>
        <authorList>
            <person name="Anantharaman K."/>
            <person name="Brown C.T."/>
            <person name="Hug L.A."/>
            <person name="Sharon I."/>
            <person name="Castelle C.J."/>
            <person name="Probst A.J."/>
            <person name="Thomas B.C."/>
            <person name="Singh A."/>
            <person name="Wilkins M.J."/>
            <person name="Karaoz U."/>
            <person name="Brodie E.L."/>
            <person name="Williams K.H."/>
            <person name="Hubbard S.S."/>
            <person name="Banfield J.F."/>
        </authorList>
    </citation>
    <scope>NUCLEOTIDE SEQUENCE [LARGE SCALE GENOMIC DNA]</scope>
</reference>
<dbReference type="SUPFAM" id="SSF53756">
    <property type="entry name" value="UDP-Glycosyltransferase/glycogen phosphorylase"/>
    <property type="match status" value="1"/>
</dbReference>
<name>A0A1F6AY11_9BACT</name>
<dbReference type="Pfam" id="PF13439">
    <property type="entry name" value="Glyco_transf_4"/>
    <property type="match status" value="1"/>
</dbReference>
<proteinExistence type="predicted"/>
<feature type="domain" description="Glycosyltransferase subfamily 4-like N-terminal" evidence="2">
    <location>
        <begin position="23"/>
        <end position="204"/>
    </location>
</feature>
<dbReference type="AlphaFoldDB" id="A0A1F6AY11"/>
<evidence type="ECO:0000313" key="3">
    <source>
        <dbReference type="EMBL" id="OGG29569.1"/>
    </source>
</evidence>
<gene>
    <name evidence="3" type="ORF">A3A63_03105</name>
</gene>
<dbReference type="InterPro" id="IPR001296">
    <property type="entry name" value="Glyco_trans_1"/>
</dbReference>
<feature type="domain" description="Glycosyl transferase family 1" evidence="1">
    <location>
        <begin position="212"/>
        <end position="386"/>
    </location>
</feature>
<organism evidence="3 4">
    <name type="scientific">Candidatus Gottesmanbacteria bacterium RIFCSPLOWO2_01_FULL_46_9</name>
    <dbReference type="NCBI Taxonomy" id="1798394"/>
    <lineage>
        <taxon>Bacteria</taxon>
        <taxon>Candidatus Gottesmaniibacteriota</taxon>
    </lineage>
</organism>
<evidence type="ECO:0000259" key="1">
    <source>
        <dbReference type="Pfam" id="PF00534"/>
    </source>
</evidence>
<evidence type="ECO:0008006" key="5">
    <source>
        <dbReference type="Google" id="ProtNLM"/>
    </source>
</evidence>
<dbReference type="Pfam" id="PF00534">
    <property type="entry name" value="Glycos_transf_1"/>
    <property type="match status" value="1"/>
</dbReference>
<dbReference type="PANTHER" id="PTHR45947">
    <property type="entry name" value="SULFOQUINOVOSYL TRANSFERASE SQD2"/>
    <property type="match status" value="1"/>
</dbReference>
<comment type="caution">
    <text evidence="3">The sequence shown here is derived from an EMBL/GenBank/DDBJ whole genome shotgun (WGS) entry which is preliminary data.</text>
</comment>
<evidence type="ECO:0000259" key="2">
    <source>
        <dbReference type="Pfam" id="PF13439"/>
    </source>
</evidence>
<dbReference type="PANTHER" id="PTHR45947:SF3">
    <property type="entry name" value="SULFOQUINOVOSYL TRANSFERASE SQD2"/>
    <property type="match status" value="1"/>
</dbReference>
<evidence type="ECO:0000313" key="4">
    <source>
        <dbReference type="Proteomes" id="UP000176450"/>
    </source>
</evidence>
<dbReference type="InterPro" id="IPR028098">
    <property type="entry name" value="Glyco_trans_4-like_N"/>
</dbReference>
<dbReference type="EMBL" id="MFJX01000061">
    <property type="protein sequence ID" value="OGG29569.1"/>
    <property type="molecule type" value="Genomic_DNA"/>
</dbReference>
<dbReference type="GO" id="GO:0016757">
    <property type="term" value="F:glycosyltransferase activity"/>
    <property type="evidence" value="ECO:0007669"/>
    <property type="project" value="InterPro"/>
</dbReference>